<sequence>MRHLPRDHQGRPPRGEEECHVTLERPWGSLNYLDEGSGPLVVLLHPLAEAGELWRRWIDELTPHFRVVAPDARGHGDSSWGGQQFSVADLADDVAALIEHLDAGPARVAALSMGGCTAVALAVRHPRAVHSLVLADTTADYGPDKAVAWGERAEKAVTVPREKQLLFQVDRWFSPGFLERDPAEVERVSRIFTETDSRAHAAACRALGAYDDSARLGEITAPALVLVGEDDYATPPAMAEALHAGIPASHFHVLPEVRHLSLVESPHARALAREHLDR</sequence>
<dbReference type="SUPFAM" id="SSF53474">
    <property type="entry name" value="alpha/beta-Hydrolases"/>
    <property type="match status" value="1"/>
</dbReference>
<dbReference type="InterPro" id="IPR029058">
    <property type="entry name" value="AB_hydrolase_fold"/>
</dbReference>
<protein>
    <recommendedName>
        <fullName evidence="1">AB hydrolase-1 domain-containing protein</fullName>
    </recommendedName>
</protein>
<evidence type="ECO:0000259" key="1">
    <source>
        <dbReference type="Pfam" id="PF00561"/>
    </source>
</evidence>
<evidence type="ECO:0000313" key="3">
    <source>
        <dbReference type="Proteomes" id="UP001321542"/>
    </source>
</evidence>
<evidence type="ECO:0000313" key="2">
    <source>
        <dbReference type="EMBL" id="BBC30847.1"/>
    </source>
</evidence>
<reference evidence="2 3" key="1">
    <citation type="journal article" date="2010" name="ChemBioChem">
        <title>Cloning and characterization of the biosynthetic gene cluster of 16-membered macrolide antibiotic FD-891: involvement of a dual functional cytochrome P450 monooxygenase catalyzing epoxidation and hydroxylation.</title>
        <authorList>
            <person name="Kudo F."/>
            <person name="Motegi A."/>
            <person name="Mizoue K."/>
            <person name="Eguchi T."/>
        </authorList>
    </citation>
    <scope>NUCLEOTIDE SEQUENCE [LARGE SCALE GENOMIC DNA]</scope>
    <source>
        <strain evidence="2 3">A-8890</strain>
    </source>
</reference>
<dbReference type="Pfam" id="PF00561">
    <property type="entry name" value="Abhydrolase_1"/>
    <property type="match status" value="1"/>
</dbReference>
<keyword evidence="3" id="KW-1185">Reference proteome</keyword>
<dbReference type="Gene3D" id="3.40.50.1820">
    <property type="entry name" value="alpha/beta hydrolase"/>
    <property type="match status" value="1"/>
</dbReference>
<dbReference type="InterPro" id="IPR050266">
    <property type="entry name" value="AB_hydrolase_sf"/>
</dbReference>
<gene>
    <name evidence="2" type="ORF">SGFS_021410</name>
</gene>
<dbReference type="EMBL" id="AP018448">
    <property type="protein sequence ID" value="BBC30847.1"/>
    <property type="molecule type" value="Genomic_DNA"/>
</dbReference>
<dbReference type="PANTHER" id="PTHR43798">
    <property type="entry name" value="MONOACYLGLYCEROL LIPASE"/>
    <property type="match status" value="1"/>
</dbReference>
<proteinExistence type="predicted"/>
<organism evidence="2 3">
    <name type="scientific">Streptomyces graminofaciens</name>
    <dbReference type="NCBI Taxonomy" id="68212"/>
    <lineage>
        <taxon>Bacteria</taxon>
        <taxon>Bacillati</taxon>
        <taxon>Actinomycetota</taxon>
        <taxon>Actinomycetes</taxon>
        <taxon>Kitasatosporales</taxon>
        <taxon>Streptomycetaceae</taxon>
        <taxon>Streptomyces</taxon>
    </lineage>
</organism>
<feature type="domain" description="AB hydrolase-1" evidence="1">
    <location>
        <begin position="39"/>
        <end position="266"/>
    </location>
</feature>
<name>A0ABM7F4V1_9ACTN</name>
<reference evidence="2 3" key="2">
    <citation type="journal article" date="2023" name="ChemBioChem">
        <title>Acyltransferase Domain Exchange between Two Independent Type I Polyketide Synthases in the Same Producer Strain of Macrolide Antibiotics.</title>
        <authorList>
            <person name="Kudo F."/>
            <person name="Kishikawa K."/>
            <person name="Tsuboi K."/>
            <person name="Kido T."/>
            <person name="Usui T."/>
            <person name="Hashimoto J."/>
            <person name="Shin-Ya K."/>
            <person name="Miyanaga A."/>
            <person name="Eguchi T."/>
        </authorList>
    </citation>
    <scope>NUCLEOTIDE SEQUENCE [LARGE SCALE GENOMIC DNA]</scope>
    <source>
        <strain evidence="2 3">A-8890</strain>
    </source>
</reference>
<dbReference type="Proteomes" id="UP001321542">
    <property type="component" value="Chromosome"/>
</dbReference>
<dbReference type="PRINTS" id="PR00111">
    <property type="entry name" value="ABHYDROLASE"/>
</dbReference>
<accession>A0ABM7F4V1</accession>
<dbReference type="InterPro" id="IPR000073">
    <property type="entry name" value="AB_hydrolase_1"/>
</dbReference>